<dbReference type="GO" id="GO:0016740">
    <property type="term" value="F:transferase activity"/>
    <property type="evidence" value="ECO:0007669"/>
    <property type="project" value="UniProtKB-KW"/>
</dbReference>
<dbReference type="PANTHER" id="PTHR48090:SF7">
    <property type="entry name" value="RFBJ PROTEIN"/>
    <property type="match status" value="1"/>
</dbReference>
<dbReference type="EMBL" id="PCSD01000001">
    <property type="protein sequence ID" value="PIP34248.1"/>
    <property type="molecule type" value="Genomic_DNA"/>
</dbReference>
<sequence>MENKFITILIPCYNEEEAIGAVIDQVDKVMRGTEHEYEILIVDDVSTDQTVARVEGKMGANSRVRLVKRSVNGGSGASRKTGLRAAKGEIVVMLDGDGTYDPETIPGMLEYFPEYDQVNGARTSEEGTYKVLRFSAKWLIRKLAIYLSGYRIPDLNTGLKAFKKDIMLKYLWVIPDGFSCVTTMTLAFLTNGYNVKYVPTRYFKRVGKSKFHPLKDTAKYLNTVVRMVVYFKPLKFFVPLSLLLLLITILSAIYTFTYIDQKIHASQVILAVSALQILVFGFIADLIVSTTKRDK</sequence>
<dbReference type="PANTHER" id="PTHR48090">
    <property type="entry name" value="UNDECAPRENYL-PHOSPHATE 4-DEOXY-4-FORMAMIDO-L-ARABINOSE TRANSFERASE-RELATED"/>
    <property type="match status" value="1"/>
</dbReference>
<keyword evidence="1" id="KW-0812">Transmembrane</keyword>
<dbReference type="AlphaFoldDB" id="A0A2G9ZPH0"/>
<evidence type="ECO:0000313" key="3">
    <source>
        <dbReference type="EMBL" id="PIP34248.1"/>
    </source>
</evidence>
<dbReference type="SUPFAM" id="SSF53448">
    <property type="entry name" value="Nucleotide-diphospho-sugar transferases"/>
    <property type="match status" value="1"/>
</dbReference>
<organism evidence="3 4">
    <name type="scientific">Candidatus Falkowbacteria bacterium CG23_combo_of_CG06-09_8_20_14_all_49_15</name>
    <dbReference type="NCBI Taxonomy" id="1974572"/>
    <lineage>
        <taxon>Bacteria</taxon>
        <taxon>Candidatus Falkowiibacteriota</taxon>
    </lineage>
</organism>
<dbReference type="Proteomes" id="UP000230729">
    <property type="component" value="Unassembled WGS sequence"/>
</dbReference>
<gene>
    <name evidence="3" type="ORF">COX22_00095</name>
</gene>
<accession>A0A2G9ZPH0</accession>
<dbReference type="Gene3D" id="3.90.550.10">
    <property type="entry name" value="Spore Coat Polysaccharide Biosynthesis Protein SpsA, Chain A"/>
    <property type="match status" value="1"/>
</dbReference>
<dbReference type="InterPro" id="IPR050256">
    <property type="entry name" value="Glycosyltransferase_2"/>
</dbReference>
<feature type="transmembrane region" description="Helical" evidence="1">
    <location>
        <begin position="236"/>
        <end position="256"/>
    </location>
</feature>
<comment type="caution">
    <text evidence="3">The sequence shown here is derived from an EMBL/GenBank/DDBJ whole genome shotgun (WGS) entry which is preliminary data.</text>
</comment>
<name>A0A2G9ZPH0_9BACT</name>
<dbReference type="InterPro" id="IPR029044">
    <property type="entry name" value="Nucleotide-diphossugar_trans"/>
</dbReference>
<keyword evidence="1" id="KW-1133">Transmembrane helix</keyword>
<dbReference type="InterPro" id="IPR001173">
    <property type="entry name" value="Glyco_trans_2-like"/>
</dbReference>
<feature type="transmembrane region" description="Helical" evidence="1">
    <location>
        <begin position="170"/>
        <end position="189"/>
    </location>
</feature>
<protein>
    <submittedName>
        <fullName evidence="3">Glycosyl transferase family 2</fullName>
    </submittedName>
</protein>
<evidence type="ECO:0000313" key="4">
    <source>
        <dbReference type="Proteomes" id="UP000230729"/>
    </source>
</evidence>
<keyword evidence="3" id="KW-0808">Transferase</keyword>
<feature type="transmembrane region" description="Helical" evidence="1">
    <location>
        <begin position="268"/>
        <end position="288"/>
    </location>
</feature>
<proteinExistence type="predicted"/>
<dbReference type="Pfam" id="PF00535">
    <property type="entry name" value="Glycos_transf_2"/>
    <property type="match status" value="1"/>
</dbReference>
<evidence type="ECO:0000259" key="2">
    <source>
        <dbReference type="Pfam" id="PF00535"/>
    </source>
</evidence>
<reference evidence="3 4" key="1">
    <citation type="submission" date="2017-09" db="EMBL/GenBank/DDBJ databases">
        <title>Depth-based differentiation of microbial function through sediment-hosted aquifers and enrichment of novel symbionts in the deep terrestrial subsurface.</title>
        <authorList>
            <person name="Probst A.J."/>
            <person name="Ladd B."/>
            <person name="Jarett J.K."/>
            <person name="Geller-Mcgrath D.E."/>
            <person name="Sieber C.M."/>
            <person name="Emerson J.B."/>
            <person name="Anantharaman K."/>
            <person name="Thomas B.C."/>
            <person name="Malmstrom R."/>
            <person name="Stieglmeier M."/>
            <person name="Klingl A."/>
            <person name="Woyke T."/>
            <person name="Ryan C.M."/>
            <person name="Banfield J.F."/>
        </authorList>
    </citation>
    <scope>NUCLEOTIDE SEQUENCE [LARGE SCALE GENOMIC DNA]</scope>
    <source>
        <strain evidence="3">CG23_combo_of_CG06-09_8_20_14_all_49_15</strain>
    </source>
</reference>
<dbReference type="CDD" id="cd04179">
    <property type="entry name" value="DPM_DPG-synthase_like"/>
    <property type="match status" value="1"/>
</dbReference>
<keyword evidence="1" id="KW-0472">Membrane</keyword>
<feature type="domain" description="Glycosyltransferase 2-like" evidence="2">
    <location>
        <begin position="7"/>
        <end position="165"/>
    </location>
</feature>
<evidence type="ECO:0000256" key="1">
    <source>
        <dbReference type="SAM" id="Phobius"/>
    </source>
</evidence>